<evidence type="ECO:0000313" key="3">
    <source>
        <dbReference type="Proteomes" id="UP001396334"/>
    </source>
</evidence>
<reference evidence="2 3" key="1">
    <citation type="journal article" date="2024" name="G3 (Bethesda)">
        <title>Genome assembly of Hibiscus sabdariffa L. provides insights into metabolisms of medicinal natural products.</title>
        <authorList>
            <person name="Kim T."/>
        </authorList>
    </citation>
    <scope>NUCLEOTIDE SEQUENCE [LARGE SCALE GENOMIC DNA]</scope>
    <source>
        <strain evidence="2">TK-2024</strain>
        <tissue evidence="2">Old leaves</tissue>
    </source>
</reference>
<dbReference type="Pfam" id="PF13966">
    <property type="entry name" value="zf-RVT"/>
    <property type="match status" value="1"/>
</dbReference>
<accession>A0ABR2STC8</accession>
<keyword evidence="3" id="KW-1185">Reference proteome</keyword>
<protein>
    <recommendedName>
        <fullName evidence="1">Reverse transcriptase zinc-binding domain-containing protein</fullName>
    </recommendedName>
</protein>
<proteinExistence type="predicted"/>
<dbReference type="Proteomes" id="UP001396334">
    <property type="component" value="Unassembled WGS sequence"/>
</dbReference>
<evidence type="ECO:0000259" key="1">
    <source>
        <dbReference type="Pfam" id="PF13966"/>
    </source>
</evidence>
<gene>
    <name evidence="2" type="ORF">V6N11_068189</name>
</gene>
<dbReference type="EMBL" id="JBBPBN010000012">
    <property type="protein sequence ID" value="KAK9028382.1"/>
    <property type="molecule type" value="Genomic_DNA"/>
</dbReference>
<sequence length="225" mass="25648">MVKSTYVTGGVRLDSSVDPIWSIIHGFKGLPRIKLFLWLACKSKVMTNVERVRHHYTSDDWCPLCFVGPEDVDHLLRRCASSIAIWSCVVKHGRLEEFVSMEFNTWALFSVSTRLDVHGGGMYDLVRRIPPPVDWFLVNTNEARHVESSRATFGSVIRDHLGMGSGFSTGDYRVQFRNILRNDSKVADAMAKFVDSFHLNCSYFSVPPMAMARLLHEDFVLQDMN</sequence>
<organism evidence="2 3">
    <name type="scientific">Hibiscus sabdariffa</name>
    <name type="common">roselle</name>
    <dbReference type="NCBI Taxonomy" id="183260"/>
    <lineage>
        <taxon>Eukaryota</taxon>
        <taxon>Viridiplantae</taxon>
        <taxon>Streptophyta</taxon>
        <taxon>Embryophyta</taxon>
        <taxon>Tracheophyta</taxon>
        <taxon>Spermatophyta</taxon>
        <taxon>Magnoliopsida</taxon>
        <taxon>eudicotyledons</taxon>
        <taxon>Gunneridae</taxon>
        <taxon>Pentapetalae</taxon>
        <taxon>rosids</taxon>
        <taxon>malvids</taxon>
        <taxon>Malvales</taxon>
        <taxon>Malvaceae</taxon>
        <taxon>Malvoideae</taxon>
        <taxon>Hibiscus</taxon>
    </lineage>
</organism>
<comment type="caution">
    <text evidence="2">The sequence shown here is derived from an EMBL/GenBank/DDBJ whole genome shotgun (WGS) entry which is preliminary data.</text>
</comment>
<name>A0ABR2STC8_9ROSI</name>
<dbReference type="InterPro" id="IPR026960">
    <property type="entry name" value="RVT-Znf"/>
</dbReference>
<feature type="domain" description="Reverse transcriptase zinc-binding" evidence="1">
    <location>
        <begin position="12"/>
        <end position="86"/>
    </location>
</feature>
<evidence type="ECO:0000313" key="2">
    <source>
        <dbReference type="EMBL" id="KAK9028382.1"/>
    </source>
</evidence>